<dbReference type="InterPro" id="IPR000878">
    <property type="entry name" value="4pyrrol_Mease"/>
</dbReference>
<dbReference type="EMBL" id="JACHWS010000001">
    <property type="protein sequence ID" value="MBB3037266.1"/>
    <property type="molecule type" value="Genomic_DNA"/>
</dbReference>
<evidence type="ECO:0000256" key="1">
    <source>
        <dbReference type="ARBA" id="ARBA00004953"/>
    </source>
</evidence>
<evidence type="ECO:0000256" key="3">
    <source>
        <dbReference type="ARBA" id="ARBA00022603"/>
    </source>
</evidence>
<dbReference type="GO" id="GO:0032259">
    <property type="term" value="P:methylation"/>
    <property type="evidence" value="ECO:0007669"/>
    <property type="project" value="UniProtKB-KW"/>
</dbReference>
<dbReference type="InterPro" id="IPR014008">
    <property type="entry name" value="Cbl_synth_MTase_CbiT"/>
</dbReference>
<dbReference type="InterPro" id="IPR014777">
    <property type="entry name" value="4pyrrole_Mease_sub1"/>
</dbReference>
<feature type="domain" description="Tetrapyrrole methylase" evidence="6">
    <location>
        <begin position="5"/>
        <end position="190"/>
    </location>
</feature>
<evidence type="ECO:0000256" key="5">
    <source>
        <dbReference type="ARBA" id="ARBA00022691"/>
    </source>
</evidence>
<dbReference type="Proteomes" id="UP000567922">
    <property type="component" value="Unassembled WGS sequence"/>
</dbReference>
<dbReference type="RefSeq" id="WP_064438895.1">
    <property type="nucleotide sequence ID" value="NZ_BDDI01000002.1"/>
</dbReference>
<dbReference type="NCBIfam" id="TIGR02469">
    <property type="entry name" value="CbiT"/>
    <property type="match status" value="1"/>
</dbReference>
<dbReference type="InterPro" id="IPR050714">
    <property type="entry name" value="Cobalamin_biosynth_MTase"/>
</dbReference>
<dbReference type="PANTHER" id="PTHR43182">
    <property type="entry name" value="COBALT-PRECORRIN-6B C(15)-METHYLTRANSFERASE (DECARBOXYLATING)"/>
    <property type="match status" value="1"/>
</dbReference>
<dbReference type="PIRSF" id="PIRSF036428">
    <property type="entry name" value="CobL"/>
    <property type="match status" value="1"/>
</dbReference>
<dbReference type="Gene3D" id="3.40.50.150">
    <property type="entry name" value="Vaccinia Virus protein VP39"/>
    <property type="match status" value="1"/>
</dbReference>
<proteinExistence type="predicted"/>
<dbReference type="GO" id="GO:0008276">
    <property type="term" value="F:protein methyltransferase activity"/>
    <property type="evidence" value="ECO:0007669"/>
    <property type="project" value="InterPro"/>
</dbReference>
<keyword evidence="2" id="KW-0169">Cobalamin biosynthesis</keyword>
<comment type="caution">
    <text evidence="7">The sequence shown here is derived from an EMBL/GenBank/DDBJ whole genome shotgun (WGS) entry which is preliminary data.</text>
</comment>
<dbReference type="InterPro" id="IPR014776">
    <property type="entry name" value="4pyrrole_Mease_sub2"/>
</dbReference>
<dbReference type="InterPro" id="IPR006365">
    <property type="entry name" value="Cbl_synth_CobL"/>
</dbReference>
<protein>
    <submittedName>
        <fullName evidence="7">Precorrin-6Y C5,15-methyltransferase (Decarboxylating)</fullName>
        <ecNumber evidence="7">2.1.1.132</ecNumber>
    </submittedName>
</protein>
<dbReference type="CDD" id="cd11644">
    <property type="entry name" value="Precorrin-6Y-MT"/>
    <property type="match status" value="1"/>
</dbReference>
<keyword evidence="3 7" id="KW-0489">Methyltransferase</keyword>
<dbReference type="NCBIfam" id="TIGR02467">
    <property type="entry name" value="CbiE"/>
    <property type="match status" value="1"/>
</dbReference>
<dbReference type="Gene3D" id="3.40.1010.10">
    <property type="entry name" value="Cobalt-precorrin-4 Transmethylase, Domain 1"/>
    <property type="match status" value="1"/>
</dbReference>
<evidence type="ECO:0000259" key="6">
    <source>
        <dbReference type="Pfam" id="PF00590"/>
    </source>
</evidence>
<dbReference type="CDD" id="cd02440">
    <property type="entry name" value="AdoMet_MTases"/>
    <property type="match status" value="1"/>
</dbReference>
<dbReference type="Pfam" id="PF00590">
    <property type="entry name" value="TP_methylase"/>
    <property type="match status" value="1"/>
</dbReference>
<keyword evidence="4 7" id="KW-0808">Transferase</keyword>
<dbReference type="GO" id="GO:0009236">
    <property type="term" value="P:cobalamin biosynthetic process"/>
    <property type="evidence" value="ECO:0007669"/>
    <property type="project" value="UniProtKB-UniPathway"/>
</dbReference>
<dbReference type="EC" id="2.1.1.132" evidence="7"/>
<reference evidence="7 8" key="1">
    <citation type="submission" date="2020-08" db="EMBL/GenBank/DDBJ databases">
        <title>Sequencing the genomes of 1000 actinobacteria strains.</title>
        <authorList>
            <person name="Klenk H.-P."/>
        </authorList>
    </citation>
    <scope>NUCLEOTIDE SEQUENCE [LARGE SCALE GENOMIC DNA]</scope>
    <source>
        <strain evidence="7 8">DSM 45258</strain>
    </source>
</reference>
<dbReference type="SUPFAM" id="SSF53790">
    <property type="entry name" value="Tetrapyrrole methylase"/>
    <property type="match status" value="1"/>
</dbReference>
<dbReference type="AlphaFoldDB" id="A0A839RMG4"/>
<accession>A0A839RMG4</accession>
<name>A0A839RMG4_9ACTN</name>
<evidence type="ECO:0000256" key="2">
    <source>
        <dbReference type="ARBA" id="ARBA00022573"/>
    </source>
</evidence>
<dbReference type="GO" id="GO:0046025">
    <property type="term" value="F:precorrin-6Y C5,15-methyltransferase (decarboxylating) activity"/>
    <property type="evidence" value="ECO:0007669"/>
    <property type="project" value="UniProtKB-EC"/>
</dbReference>
<dbReference type="OrthoDB" id="9787825at2"/>
<sequence length="404" mass="42352">MTKQIAVVGIGADGWAGLSAKARDTIGQARVLMGSCRQLALVPDLGQERIAWPSPLMPALPGLIHAHRDSGLCVLASGDPMFHGIGVTLARIAGRDGLNVVPHVSSASLACARLGWPLHEIPVVSLVNRDVSSLVPELTQGRKLLVLSENEHTPAEVAKLLSGHGYGSSLVTVLERLGGPDEHVVEGTAQLWSYGAGHSLNVVAIEVAGTVSARLTRVPGLPDAVYGDDGQLTKQEMRALTLSALAPAPGELLWDVGAGSGSIAIEWMRSHPLCRAVAFEADADRVPRIKRNAEQLGVPGLVIAAAAPQSFSGLAPRVAAPDAIMVGGGVTQDGLLDACWSRLSPGGRMVVNAVTAQSEALLLDWFSRCGGSMRKLQVYRAAPLGEFTAWRPQLPGTQWIGTKP</sequence>
<organism evidence="7 8">
    <name type="scientific">Hoyosella altamirensis</name>
    <dbReference type="NCBI Taxonomy" id="616997"/>
    <lineage>
        <taxon>Bacteria</taxon>
        <taxon>Bacillati</taxon>
        <taxon>Actinomycetota</taxon>
        <taxon>Actinomycetes</taxon>
        <taxon>Mycobacteriales</taxon>
        <taxon>Hoyosellaceae</taxon>
        <taxon>Hoyosella</taxon>
    </lineage>
</organism>
<evidence type="ECO:0000313" key="7">
    <source>
        <dbReference type="EMBL" id="MBB3037266.1"/>
    </source>
</evidence>
<dbReference type="InterPro" id="IPR012818">
    <property type="entry name" value="CbiE"/>
</dbReference>
<dbReference type="Gene3D" id="3.30.950.10">
    <property type="entry name" value="Methyltransferase, Cobalt-precorrin-4 Transmethylase, Domain 2"/>
    <property type="match status" value="1"/>
</dbReference>
<evidence type="ECO:0000256" key="4">
    <source>
        <dbReference type="ARBA" id="ARBA00022679"/>
    </source>
</evidence>
<dbReference type="InterPro" id="IPR035996">
    <property type="entry name" value="4pyrrol_Methylase_sf"/>
</dbReference>
<dbReference type="UniPathway" id="UPA00148"/>
<keyword evidence="8" id="KW-1185">Reference proteome</keyword>
<gene>
    <name evidence="7" type="ORF">FHU29_001700</name>
</gene>
<dbReference type="InterPro" id="IPR029063">
    <property type="entry name" value="SAM-dependent_MTases_sf"/>
</dbReference>
<keyword evidence="5" id="KW-0949">S-adenosyl-L-methionine</keyword>
<dbReference type="SUPFAM" id="SSF53335">
    <property type="entry name" value="S-adenosyl-L-methionine-dependent methyltransferases"/>
    <property type="match status" value="1"/>
</dbReference>
<dbReference type="PANTHER" id="PTHR43182:SF1">
    <property type="entry name" value="COBALT-PRECORRIN-7 C(5)-METHYLTRANSFERASE"/>
    <property type="match status" value="1"/>
</dbReference>
<evidence type="ECO:0000313" key="8">
    <source>
        <dbReference type="Proteomes" id="UP000567922"/>
    </source>
</evidence>
<comment type="pathway">
    <text evidence="1">Cofactor biosynthesis; adenosylcobalamin biosynthesis.</text>
</comment>